<feature type="region of interest" description="Disordered" evidence="1">
    <location>
        <begin position="412"/>
        <end position="458"/>
    </location>
</feature>
<keyword evidence="4" id="KW-1185">Reference proteome</keyword>
<keyword evidence="2" id="KW-0472">Membrane</keyword>
<feature type="compositionally biased region" description="Basic residues" evidence="1">
    <location>
        <begin position="442"/>
        <end position="453"/>
    </location>
</feature>
<dbReference type="Proteomes" id="UP000020467">
    <property type="component" value="Unassembled WGS sequence"/>
</dbReference>
<keyword evidence="2" id="KW-1133">Transmembrane helix</keyword>
<dbReference type="eggNOG" id="ENOG502RH55">
    <property type="taxonomic scope" value="Eukaryota"/>
</dbReference>
<evidence type="ECO:0000313" key="4">
    <source>
        <dbReference type="Proteomes" id="UP000020467"/>
    </source>
</evidence>
<gene>
    <name evidence="3" type="ORF">CFIO01_09930</name>
</gene>
<evidence type="ECO:0000256" key="2">
    <source>
        <dbReference type="SAM" id="Phobius"/>
    </source>
</evidence>
<comment type="caution">
    <text evidence="3">The sequence shown here is derived from an EMBL/GenBank/DDBJ whole genome shotgun (WGS) entry which is preliminary data.</text>
</comment>
<feature type="region of interest" description="Disordered" evidence="1">
    <location>
        <begin position="1"/>
        <end position="21"/>
    </location>
</feature>
<feature type="transmembrane region" description="Helical" evidence="2">
    <location>
        <begin position="148"/>
        <end position="171"/>
    </location>
</feature>
<dbReference type="HOGENOM" id="CLU_424516_0_0_1"/>
<reference evidence="3 4" key="1">
    <citation type="submission" date="2014-02" db="EMBL/GenBank/DDBJ databases">
        <title>The genome sequence of Colletotrichum fioriniae PJ7.</title>
        <authorList>
            <person name="Baroncelli R."/>
            <person name="Thon M.R."/>
        </authorList>
    </citation>
    <scope>NUCLEOTIDE SEQUENCE [LARGE SCALE GENOMIC DNA]</scope>
    <source>
        <strain evidence="3 4">PJ7</strain>
    </source>
</reference>
<dbReference type="AlphaFoldDB" id="A0A010SMK6"/>
<evidence type="ECO:0000313" key="3">
    <source>
        <dbReference type="EMBL" id="EXF86153.1"/>
    </source>
</evidence>
<dbReference type="OrthoDB" id="4818506at2759"/>
<evidence type="ECO:0000256" key="1">
    <source>
        <dbReference type="SAM" id="MobiDB-lite"/>
    </source>
</evidence>
<dbReference type="KEGG" id="cfj:CFIO01_09930"/>
<name>A0A010SMK6_9PEZI</name>
<protein>
    <submittedName>
        <fullName evidence="3">Uncharacterized protein</fullName>
    </submittedName>
</protein>
<keyword evidence="2" id="KW-0812">Transmembrane</keyword>
<organism evidence="3 4">
    <name type="scientific">Colletotrichum fioriniae PJ7</name>
    <dbReference type="NCBI Taxonomy" id="1445577"/>
    <lineage>
        <taxon>Eukaryota</taxon>
        <taxon>Fungi</taxon>
        <taxon>Dikarya</taxon>
        <taxon>Ascomycota</taxon>
        <taxon>Pezizomycotina</taxon>
        <taxon>Sordariomycetes</taxon>
        <taxon>Hypocreomycetidae</taxon>
        <taxon>Glomerellales</taxon>
        <taxon>Glomerellaceae</taxon>
        <taxon>Colletotrichum</taxon>
        <taxon>Colletotrichum acutatum species complex</taxon>
    </lineage>
</organism>
<feature type="compositionally biased region" description="Low complexity" evidence="1">
    <location>
        <begin position="7"/>
        <end position="18"/>
    </location>
</feature>
<sequence>MCASLISSGCGQASDSAGAGDGGTTARSLQYWKDPAHVTRYVEMPDSYGIATDSRVRVLLWLTVDLVGVDGPLDQLPAIVFRHVELDAKGIFPEQMCKVEHAPQIFHGPMRTLHGITRNFMSVKGMRRYGCQPTSLTVLGGFGEIIRFYLLFFVLFAILTTGSLIVTFTYIPFSSSLTAFEGSVAIYFEYLSYRKEAARRQNLLVASTYRFFIFTLPNLPAGLLAEFTFLPSSPSCQVHHLDNFIILPSSPYRQSLLVILSDFVIRHPNPSTTGTKPSLKPLFAMSSAPLSTTDAVFSHEHRLPRYSVGARKTTPTSISYTATTRTIPQNIKLVDISKYTQLAGDYKDKVLESGINQNLVAEGGSVLQRNAEQDNVVLFHTHIAHPTLECLVHIIESDTHDVKCTWEHQLRLPSIPKPQPDPAAAASGKAKSDANKATTRNRSTRPTKRKRVSSLHSVRVSPVARSHVEVRPDMIVVLDPAHARKIDLKQASLGAKSVCLTCVEMKRTGVLASRVNNIKAAAASLPLPVAVPNRMIVEGSRVNTPEAIKLDVGSSNLSKQGICYCLTHRVRNIVLSEFGVAFFLRFPKMPLDLPINELWEHGVGDLMEVAILEEGDSEKMRAAFLGANIEALKDLQETGRFNVGL</sequence>
<dbReference type="EMBL" id="JARH01000026">
    <property type="protein sequence ID" value="EXF86153.1"/>
    <property type="molecule type" value="Genomic_DNA"/>
</dbReference>
<accession>A0A010SMK6</accession>
<proteinExistence type="predicted"/>